<name>A0ABT1SCJ2_9FIRM</name>
<evidence type="ECO:0000313" key="2">
    <source>
        <dbReference type="Proteomes" id="UP001524478"/>
    </source>
</evidence>
<sequence length="118" mass="13421">MYKIEVNESKKAFIVIVDGFIQEEEGMQFLTDYKSNVSKVNPKEYSMIIGGENLVVSKQEMLPVLGQAISMYMDTGFKKYFGTYPKSAIAKVQLSKIVKEKNFDVTFKDSVSEILEIL</sequence>
<dbReference type="Proteomes" id="UP001524478">
    <property type="component" value="Unassembled WGS sequence"/>
</dbReference>
<comment type="caution">
    <text evidence="1">The sequence shown here is derived from an EMBL/GenBank/DDBJ whole genome shotgun (WGS) entry which is preliminary data.</text>
</comment>
<dbReference type="RefSeq" id="WP_216558708.1">
    <property type="nucleotide sequence ID" value="NZ_JAHLOH010000031.1"/>
</dbReference>
<gene>
    <name evidence="1" type="ORF">NE686_11345</name>
</gene>
<dbReference type="EMBL" id="JANGAC010000007">
    <property type="protein sequence ID" value="MCQ4923687.1"/>
    <property type="molecule type" value="Genomic_DNA"/>
</dbReference>
<organism evidence="1 2">
    <name type="scientific">Tissierella carlieri</name>
    <dbReference type="NCBI Taxonomy" id="689904"/>
    <lineage>
        <taxon>Bacteria</taxon>
        <taxon>Bacillati</taxon>
        <taxon>Bacillota</taxon>
        <taxon>Tissierellia</taxon>
        <taxon>Tissierellales</taxon>
        <taxon>Tissierellaceae</taxon>
        <taxon>Tissierella</taxon>
    </lineage>
</organism>
<keyword evidence="2" id="KW-1185">Reference proteome</keyword>
<proteinExistence type="predicted"/>
<protein>
    <submittedName>
        <fullName evidence="1">Uncharacterized protein</fullName>
    </submittedName>
</protein>
<accession>A0ABT1SCJ2</accession>
<reference evidence="1 2" key="1">
    <citation type="submission" date="2022-06" db="EMBL/GenBank/DDBJ databases">
        <title>Isolation of gut microbiota from human fecal samples.</title>
        <authorList>
            <person name="Pamer E.G."/>
            <person name="Barat B."/>
            <person name="Waligurski E."/>
            <person name="Medina S."/>
            <person name="Paddock L."/>
            <person name="Mostad J."/>
        </authorList>
    </citation>
    <scope>NUCLEOTIDE SEQUENCE [LARGE SCALE GENOMIC DNA]</scope>
    <source>
        <strain evidence="1 2">DFI.7.95</strain>
    </source>
</reference>
<evidence type="ECO:0000313" key="1">
    <source>
        <dbReference type="EMBL" id="MCQ4923687.1"/>
    </source>
</evidence>